<protein>
    <recommendedName>
        <fullName evidence="3">Anaphase-promoting complex subunit 5</fullName>
    </recommendedName>
</protein>
<sequence>MNFWIFSGILTVIIHLHLFFFSLSNCIQVRHGQCAVSAYGFQVFAALCCAIGKQSECCRYAHLGLKVLERYQIQEWTPRVFTMAYGVNLFLTQPLETLSDPLIHAHQVGLGTGDFEFAMVAAYIHSLLTFFLGKPLLKVEKVISHYLLLMTEYKQDQYFNVTTPMLQAVENLAGRSKDPIVLTGNVMNQGAALQIINESKDQSFEVIFSFWRLYLAYMFHNYELASEMAITSRPTAFIYGLHQCLFDGLTAVAIGQTSKRWEKRKCIKSAEKSLKKAKKVTQSQHTAMNKIFLLKAEIALLKSGMDSALPLYELSIELAKSSGFVHEEALANERAGLALLHLNTEDSFGFSFLQNAIKLYEDWGAHAKVAHLAKLFPKLAS</sequence>
<accession>A0A7S0KXE6</accession>
<dbReference type="AlphaFoldDB" id="A0A7S0KXE6"/>
<evidence type="ECO:0000256" key="1">
    <source>
        <dbReference type="SAM" id="SignalP"/>
    </source>
</evidence>
<name>A0A7S0KXE6_9STRA</name>
<proteinExistence type="predicted"/>
<organism evidence="2">
    <name type="scientific">Asterionellopsis glacialis</name>
    <dbReference type="NCBI Taxonomy" id="33640"/>
    <lineage>
        <taxon>Eukaryota</taxon>
        <taxon>Sar</taxon>
        <taxon>Stramenopiles</taxon>
        <taxon>Ochrophyta</taxon>
        <taxon>Bacillariophyta</taxon>
        <taxon>Fragilariophyceae</taxon>
        <taxon>Fragilariophycidae</taxon>
        <taxon>Fragilariales</taxon>
        <taxon>Fragilariaceae</taxon>
        <taxon>Asterionellopsis</taxon>
    </lineage>
</organism>
<feature type="signal peptide" evidence="1">
    <location>
        <begin position="1"/>
        <end position="26"/>
    </location>
</feature>
<dbReference type="PANTHER" id="PTHR43642">
    <property type="entry name" value="HYBRID SIGNAL TRANSDUCTION HISTIDINE KINASE G"/>
    <property type="match status" value="1"/>
</dbReference>
<feature type="chain" id="PRO_5031394131" description="Anaphase-promoting complex subunit 5" evidence="1">
    <location>
        <begin position="27"/>
        <end position="381"/>
    </location>
</feature>
<gene>
    <name evidence="2" type="ORF">AGLA0713_LOCUS498</name>
</gene>
<dbReference type="PANTHER" id="PTHR43642:SF1">
    <property type="entry name" value="HYBRID SIGNAL TRANSDUCTION HISTIDINE KINASE G"/>
    <property type="match status" value="1"/>
</dbReference>
<evidence type="ECO:0008006" key="3">
    <source>
        <dbReference type="Google" id="ProtNLM"/>
    </source>
</evidence>
<keyword evidence="1" id="KW-0732">Signal</keyword>
<dbReference type="InterPro" id="IPR053159">
    <property type="entry name" value="Hybrid_Histidine_Kinase"/>
</dbReference>
<reference evidence="2" key="1">
    <citation type="submission" date="2021-01" db="EMBL/GenBank/DDBJ databases">
        <authorList>
            <person name="Corre E."/>
            <person name="Pelletier E."/>
            <person name="Niang G."/>
            <person name="Scheremetjew M."/>
            <person name="Finn R."/>
            <person name="Kale V."/>
            <person name="Holt S."/>
            <person name="Cochrane G."/>
            <person name="Meng A."/>
            <person name="Brown T."/>
            <person name="Cohen L."/>
        </authorList>
    </citation>
    <scope>NUCLEOTIDE SEQUENCE</scope>
</reference>
<dbReference type="EMBL" id="HBEX01000742">
    <property type="protein sequence ID" value="CAD8595670.1"/>
    <property type="molecule type" value="Transcribed_RNA"/>
</dbReference>
<evidence type="ECO:0000313" key="2">
    <source>
        <dbReference type="EMBL" id="CAD8595670.1"/>
    </source>
</evidence>